<organism evidence="1 2">
    <name type="scientific">Portunus trituberculatus</name>
    <name type="common">Swimming crab</name>
    <name type="synonym">Neptunus trituberculatus</name>
    <dbReference type="NCBI Taxonomy" id="210409"/>
    <lineage>
        <taxon>Eukaryota</taxon>
        <taxon>Metazoa</taxon>
        <taxon>Ecdysozoa</taxon>
        <taxon>Arthropoda</taxon>
        <taxon>Crustacea</taxon>
        <taxon>Multicrustacea</taxon>
        <taxon>Malacostraca</taxon>
        <taxon>Eumalacostraca</taxon>
        <taxon>Eucarida</taxon>
        <taxon>Decapoda</taxon>
        <taxon>Pleocyemata</taxon>
        <taxon>Brachyura</taxon>
        <taxon>Eubrachyura</taxon>
        <taxon>Portunoidea</taxon>
        <taxon>Portunidae</taxon>
        <taxon>Portuninae</taxon>
        <taxon>Portunus</taxon>
    </lineage>
</organism>
<dbReference type="AlphaFoldDB" id="A0A5B7IEL1"/>
<protein>
    <submittedName>
        <fullName evidence="1">Uncharacterized protein</fullName>
    </submittedName>
</protein>
<proteinExistence type="predicted"/>
<dbReference type="Proteomes" id="UP000324222">
    <property type="component" value="Unassembled WGS sequence"/>
</dbReference>
<sequence>MSSNLSWHSINQASSCEREMTKPCVFSAQCFNRKNETSSGPVAFLVLTVHYVFHLNVLADNQMVQGLVRCGS</sequence>
<reference evidence="1 2" key="1">
    <citation type="submission" date="2019-05" db="EMBL/GenBank/DDBJ databases">
        <title>Another draft genome of Portunus trituberculatus and its Hox gene families provides insights of decapod evolution.</title>
        <authorList>
            <person name="Jeong J.-H."/>
            <person name="Song I."/>
            <person name="Kim S."/>
            <person name="Choi T."/>
            <person name="Kim D."/>
            <person name="Ryu S."/>
            <person name="Kim W."/>
        </authorList>
    </citation>
    <scope>NUCLEOTIDE SEQUENCE [LARGE SCALE GENOMIC DNA]</scope>
    <source>
        <tissue evidence="1">Muscle</tissue>
    </source>
</reference>
<comment type="caution">
    <text evidence="1">The sequence shown here is derived from an EMBL/GenBank/DDBJ whole genome shotgun (WGS) entry which is preliminary data.</text>
</comment>
<evidence type="ECO:0000313" key="2">
    <source>
        <dbReference type="Proteomes" id="UP000324222"/>
    </source>
</evidence>
<keyword evidence="2" id="KW-1185">Reference proteome</keyword>
<name>A0A5B7IEL1_PORTR</name>
<evidence type="ECO:0000313" key="1">
    <source>
        <dbReference type="EMBL" id="MPC80655.1"/>
    </source>
</evidence>
<accession>A0A5B7IEL1</accession>
<dbReference type="EMBL" id="VSRR010054634">
    <property type="protein sequence ID" value="MPC80655.1"/>
    <property type="molecule type" value="Genomic_DNA"/>
</dbReference>
<gene>
    <name evidence="1" type="ORF">E2C01_075242</name>
</gene>